<dbReference type="EMBL" id="JAPFFF010000012">
    <property type="protein sequence ID" value="KAK8875692.1"/>
    <property type="molecule type" value="Genomic_DNA"/>
</dbReference>
<evidence type="ECO:0000313" key="2">
    <source>
        <dbReference type="EMBL" id="KAK8875692.1"/>
    </source>
</evidence>
<feature type="region of interest" description="Disordered" evidence="1">
    <location>
        <begin position="76"/>
        <end position="102"/>
    </location>
</feature>
<evidence type="ECO:0000256" key="1">
    <source>
        <dbReference type="SAM" id="MobiDB-lite"/>
    </source>
</evidence>
<keyword evidence="3" id="KW-1185">Reference proteome</keyword>
<name>A0ABR2JEX6_9EUKA</name>
<protein>
    <submittedName>
        <fullName evidence="2">Uncharacterized protein</fullName>
    </submittedName>
</protein>
<sequence length="158" mass="18341">MELTKNAKINRQKLNRFLDSLKVRTSEELNERKRIGEKYISVENNFLTIKDTATQVVFSSNPSRVYRESHLSVKPQTKYIDPQEDEQPKYIPASKYPLPMSPMQYKPAQKCKNASRLLNLSKLRSQRSRSVSHVDTKKDVSKVPFTGFSVEKIDTNVY</sequence>
<organism evidence="2 3">
    <name type="scientific">Tritrichomonas musculus</name>
    <dbReference type="NCBI Taxonomy" id="1915356"/>
    <lineage>
        <taxon>Eukaryota</taxon>
        <taxon>Metamonada</taxon>
        <taxon>Parabasalia</taxon>
        <taxon>Tritrichomonadida</taxon>
        <taxon>Tritrichomonadidae</taxon>
        <taxon>Tritrichomonas</taxon>
    </lineage>
</organism>
<gene>
    <name evidence="2" type="ORF">M9Y10_005867</name>
</gene>
<reference evidence="2 3" key="1">
    <citation type="submission" date="2024-04" db="EMBL/GenBank/DDBJ databases">
        <title>Tritrichomonas musculus Genome.</title>
        <authorList>
            <person name="Alves-Ferreira E."/>
            <person name="Grigg M."/>
            <person name="Lorenzi H."/>
            <person name="Galac M."/>
        </authorList>
    </citation>
    <scope>NUCLEOTIDE SEQUENCE [LARGE SCALE GENOMIC DNA]</scope>
    <source>
        <strain evidence="2 3">EAF2021</strain>
    </source>
</reference>
<dbReference type="Proteomes" id="UP001470230">
    <property type="component" value="Unassembled WGS sequence"/>
</dbReference>
<evidence type="ECO:0000313" key="3">
    <source>
        <dbReference type="Proteomes" id="UP001470230"/>
    </source>
</evidence>
<comment type="caution">
    <text evidence="2">The sequence shown here is derived from an EMBL/GenBank/DDBJ whole genome shotgun (WGS) entry which is preliminary data.</text>
</comment>
<proteinExistence type="predicted"/>
<accession>A0ABR2JEX6</accession>